<sequence length="145" mass="16298">MADNNNYRVAELPLTPHPELKKCGHLIGSWRNEGGAPGTSTYKWGLGGHFLIQQFETETPRGRRLSGVEYITWDQDTQSLRSHLMADDGSNFTYTHQVDNDGTVWSWFGADNFFKGKINEDGKTITGRWQWPGGGFDATSTRVSD</sequence>
<keyword evidence="2" id="KW-1185">Reference proteome</keyword>
<proteinExistence type="predicted"/>
<accession>A0A6I6MUJ9</accession>
<protein>
    <recommendedName>
        <fullName evidence="3">DUF1579 domain-containing protein</fullName>
    </recommendedName>
</protein>
<evidence type="ECO:0000313" key="2">
    <source>
        <dbReference type="Proteomes" id="UP000431269"/>
    </source>
</evidence>
<organism evidence="1 2">
    <name type="scientific">Terricaulis silvestris</name>
    <dbReference type="NCBI Taxonomy" id="2686094"/>
    <lineage>
        <taxon>Bacteria</taxon>
        <taxon>Pseudomonadati</taxon>
        <taxon>Pseudomonadota</taxon>
        <taxon>Alphaproteobacteria</taxon>
        <taxon>Caulobacterales</taxon>
        <taxon>Caulobacteraceae</taxon>
        <taxon>Terricaulis</taxon>
    </lineage>
</organism>
<dbReference type="RefSeq" id="WP_158765746.1">
    <property type="nucleotide sequence ID" value="NZ_CP047045.1"/>
</dbReference>
<name>A0A6I6MUJ9_9CAUL</name>
<dbReference type="Proteomes" id="UP000431269">
    <property type="component" value="Chromosome"/>
</dbReference>
<evidence type="ECO:0008006" key="3">
    <source>
        <dbReference type="Google" id="ProtNLM"/>
    </source>
</evidence>
<gene>
    <name evidence="1" type="ORF">DSM104635_01675</name>
</gene>
<dbReference type="AlphaFoldDB" id="A0A6I6MUJ9"/>
<reference evidence="2" key="1">
    <citation type="submission" date="2019-12" db="EMBL/GenBank/DDBJ databases">
        <title>Complete genome of Terracaulis silvestris 0127_4.</title>
        <authorList>
            <person name="Vieira S."/>
            <person name="Riedel T."/>
            <person name="Sproer C."/>
            <person name="Pascual J."/>
            <person name="Boedeker C."/>
            <person name="Overmann J."/>
        </authorList>
    </citation>
    <scope>NUCLEOTIDE SEQUENCE [LARGE SCALE GENOMIC DNA]</scope>
    <source>
        <strain evidence="2">0127_4</strain>
    </source>
</reference>
<evidence type="ECO:0000313" key="1">
    <source>
        <dbReference type="EMBL" id="QGZ94843.1"/>
    </source>
</evidence>
<dbReference type="EMBL" id="CP047045">
    <property type="protein sequence ID" value="QGZ94843.1"/>
    <property type="molecule type" value="Genomic_DNA"/>
</dbReference>
<dbReference type="KEGG" id="tsv:DSM104635_01675"/>